<name>A0ABR8XM92_9BACL</name>
<keyword evidence="1" id="KW-0732">Signal</keyword>
<organism evidence="2 3">
    <name type="scientific">Solibacillus merdavium</name>
    <dbReference type="NCBI Taxonomy" id="2762218"/>
    <lineage>
        <taxon>Bacteria</taxon>
        <taxon>Bacillati</taxon>
        <taxon>Bacillota</taxon>
        <taxon>Bacilli</taxon>
        <taxon>Bacillales</taxon>
        <taxon>Caryophanaceae</taxon>
        <taxon>Solibacillus</taxon>
    </lineage>
</organism>
<reference evidence="2 3" key="1">
    <citation type="submission" date="2020-08" db="EMBL/GenBank/DDBJ databases">
        <title>A Genomic Blueprint of the Chicken Gut Microbiome.</title>
        <authorList>
            <person name="Gilroy R."/>
            <person name="Ravi A."/>
            <person name="Getino M."/>
            <person name="Pursley I."/>
            <person name="Horton D.L."/>
            <person name="Alikhan N.-F."/>
            <person name="Baker D."/>
            <person name="Gharbi K."/>
            <person name="Hall N."/>
            <person name="Watson M."/>
            <person name="Adriaenssens E.M."/>
            <person name="Foster-Nyarko E."/>
            <person name="Jarju S."/>
            <person name="Secka A."/>
            <person name="Antonio M."/>
            <person name="Oren A."/>
            <person name="Chaudhuri R."/>
            <person name="La Ragione R.M."/>
            <person name="Hildebrand F."/>
            <person name="Pallen M.J."/>
        </authorList>
    </citation>
    <scope>NUCLEOTIDE SEQUENCE [LARGE SCALE GENOMIC DNA]</scope>
    <source>
        <strain evidence="2 3">Sa1YVA6</strain>
    </source>
</reference>
<accession>A0ABR8XM92</accession>
<dbReference type="EMBL" id="JACSPW010000006">
    <property type="protein sequence ID" value="MBD8033026.1"/>
    <property type="molecule type" value="Genomic_DNA"/>
</dbReference>
<sequence>MKKAIFSAALLSALFLAACSDEEATPEKSEPIEAVDEKEGVEAVEETKTWNESLEEIISSSDAPADKFYALEKVMMDAEVTEADVDSFKQDILPGYKDKTYLADPTNDSVMLNFIFKSYIVEQNETDAWKDFAFDFHQNVKYVYRGVDGPESVAVKANEVQIDKVINNL</sequence>
<keyword evidence="3" id="KW-1185">Reference proteome</keyword>
<comment type="caution">
    <text evidence="2">The sequence shown here is derived from an EMBL/GenBank/DDBJ whole genome shotgun (WGS) entry which is preliminary data.</text>
</comment>
<feature type="signal peptide" evidence="1">
    <location>
        <begin position="1"/>
        <end position="18"/>
    </location>
</feature>
<evidence type="ECO:0000256" key="1">
    <source>
        <dbReference type="SAM" id="SignalP"/>
    </source>
</evidence>
<proteinExistence type="predicted"/>
<protein>
    <recommendedName>
        <fullName evidence="4">Lipoprotein</fullName>
    </recommendedName>
</protein>
<gene>
    <name evidence="2" type="ORF">H9632_08095</name>
</gene>
<feature type="chain" id="PRO_5047131478" description="Lipoprotein" evidence="1">
    <location>
        <begin position="19"/>
        <end position="169"/>
    </location>
</feature>
<dbReference type="RefSeq" id="WP_191703613.1">
    <property type="nucleotide sequence ID" value="NZ_JACSPW010000006.1"/>
</dbReference>
<evidence type="ECO:0008006" key="4">
    <source>
        <dbReference type="Google" id="ProtNLM"/>
    </source>
</evidence>
<dbReference type="Proteomes" id="UP000600565">
    <property type="component" value="Unassembled WGS sequence"/>
</dbReference>
<evidence type="ECO:0000313" key="2">
    <source>
        <dbReference type="EMBL" id="MBD8033026.1"/>
    </source>
</evidence>
<dbReference type="PROSITE" id="PS51257">
    <property type="entry name" value="PROKAR_LIPOPROTEIN"/>
    <property type="match status" value="1"/>
</dbReference>
<evidence type="ECO:0000313" key="3">
    <source>
        <dbReference type="Proteomes" id="UP000600565"/>
    </source>
</evidence>